<dbReference type="InterPro" id="IPR003710">
    <property type="entry name" value="ApbA"/>
</dbReference>
<dbReference type="OrthoDB" id="9800163at2"/>
<comment type="caution">
    <text evidence="14">The sequence shown here is derived from an EMBL/GenBank/DDBJ whole genome shotgun (WGS) entry which is preliminary data.</text>
</comment>
<keyword evidence="15" id="KW-1185">Reference proteome</keyword>
<evidence type="ECO:0000256" key="8">
    <source>
        <dbReference type="ARBA" id="ARBA00023002"/>
    </source>
</evidence>
<evidence type="ECO:0000256" key="10">
    <source>
        <dbReference type="ARBA" id="ARBA00048793"/>
    </source>
</evidence>
<dbReference type="GO" id="GO:0008677">
    <property type="term" value="F:2-dehydropantoate 2-reductase activity"/>
    <property type="evidence" value="ECO:0007669"/>
    <property type="project" value="UniProtKB-EC"/>
</dbReference>
<dbReference type="GO" id="GO:0050661">
    <property type="term" value="F:NADP binding"/>
    <property type="evidence" value="ECO:0007669"/>
    <property type="project" value="TreeGrafter"/>
</dbReference>
<dbReference type="InterPro" id="IPR008927">
    <property type="entry name" value="6-PGluconate_DH-like_C_sf"/>
</dbReference>
<evidence type="ECO:0000259" key="12">
    <source>
        <dbReference type="Pfam" id="PF02558"/>
    </source>
</evidence>
<dbReference type="Gene3D" id="3.40.50.720">
    <property type="entry name" value="NAD(P)-binding Rossmann-like Domain"/>
    <property type="match status" value="1"/>
</dbReference>
<evidence type="ECO:0000256" key="3">
    <source>
        <dbReference type="ARBA" id="ARBA00007870"/>
    </source>
</evidence>
<dbReference type="NCBIfam" id="TIGR00745">
    <property type="entry name" value="apbA_panE"/>
    <property type="match status" value="1"/>
</dbReference>
<evidence type="ECO:0000313" key="14">
    <source>
        <dbReference type="EMBL" id="OCS87581.1"/>
    </source>
</evidence>
<evidence type="ECO:0000256" key="6">
    <source>
        <dbReference type="ARBA" id="ARBA00022655"/>
    </source>
</evidence>
<feature type="domain" description="Ketopantoate reductase C-terminal" evidence="13">
    <location>
        <begin position="164"/>
        <end position="278"/>
    </location>
</feature>
<dbReference type="RefSeq" id="WP_066543224.1">
    <property type="nucleotide sequence ID" value="NZ_MASJ01000003.1"/>
</dbReference>
<evidence type="ECO:0000256" key="4">
    <source>
        <dbReference type="ARBA" id="ARBA00013014"/>
    </source>
</evidence>
<dbReference type="Pfam" id="PF02558">
    <property type="entry name" value="ApbA"/>
    <property type="match status" value="1"/>
</dbReference>
<evidence type="ECO:0000256" key="11">
    <source>
        <dbReference type="RuleBase" id="RU362068"/>
    </source>
</evidence>
<dbReference type="SUPFAM" id="SSF48179">
    <property type="entry name" value="6-phosphogluconate dehydrogenase C-terminal domain-like"/>
    <property type="match status" value="1"/>
</dbReference>
<dbReference type="Proteomes" id="UP000093199">
    <property type="component" value="Unassembled WGS sequence"/>
</dbReference>
<evidence type="ECO:0000256" key="7">
    <source>
        <dbReference type="ARBA" id="ARBA00022857"/>
    </source>
</evidence>
<dbReference type="GO" id="GO:0005737">
    <property type="term" value="C:cytoplasm"/>
    <property type="evidence" value="ECO:0007669"/>
    <property type="project" value="TreeGrafter"/>
</dbReference>
<dbReference type="InterPro" id="IPR013752">
    <property type="entry name" value="KPA_reductase"/>
</dbReference>
<comment type="pathway">
    <text evidence="2 11">Cofactor biosynthesis; (R)-pantothenate biosynthesis; (R)-pantoate from 3-methyl-2-oxobutanoate: step 2/2.</text>
</comment>
<dbReference type="PANTHER" id="PTHR43765">
    <property type="entry name" value="2-DEHYDROPANTOATE 2-REDUCTASE-RELATED"/>
    <property type="match status" value="1"/>
</dbReference>
<proteinExistence type="inferred from homology"/>
<evidence type="ECO:0000256" key="1">
    <source>
        <dbReference type="ARBA" id="ARBA00002919"/>
    </source>
</evidence>
<evidence type="ECO:0000313" key="15">
    <source>
        <dbReference type="Proteomes" id="UP000093199"/>
    </source>
</evidence>
<reference evidence="14 15" key="1">
    <citation type="submission" date="2016-07" db="EMBL/GenBank/DDBJ databases">
        <title>Caryophanon tenue genome sequencing.</title>
        <authorList>
            <person name="Verma A."/>
            <person name="Pal Y."/>
            <person name="Krishnamurthi S."/>
        </authorList>
    </citation>
    <scope>NUCLEOTIDE SEQUENCE [LARGE SCALE GENOMIC DNA]</scope>
    <source>
        <strain evidence="14 15">DSM 14152</strain>
    </source>
</reference>
<dbReference type="UniPathway" id="UPA00028">
    <property type="reaction ID" value="UER00004"/>
</dbReference>
<evidence type="ECO:0000256" key="5">
    <source>
        <dbReference type="ARBA" id="ARBA00019465"/>
    </source>
</evidence>
<dbReference type="EMBL" id="MASJ01000003">
    <property type="protein sequence ID" value="OCS87581.1"/>
    <property type="molecule type" value="Genomic_DNA"/>
</dbReference>
<dbReference type="SUPFAM" id="SSF51735">
    <property type="entry name" value="NAD(P)-binding Rossmann-fold domains"/>
    <property type="match status" value="1"/>
</dbReference>
<dbReference type="InterPro" id="IPR036291">
    <property type="entry name" value="NAD(P)-bd_dom_sf"/>
</dbReference>
<dbReference type="InterPro" id="IPR050838">
    <property type="entry name" value="Ketopantoate_reductase"/>
</dbReference>
<evidence type="ECO:0000256" key="9">
    <source>
        <dbReference type="ARBA" id="ARBA00032024"/>
    </source>
</evidence>
<dbReference type="Pfam" id="PF08546">
    <property type="entry name" value="ApbA_C"/>
    <property type="match status" value="1"/>
</dbReference>
<evidence type="ECO:0000256" key="2">
    <source>
        <dbReference type="ARBA" id="ARBA00004994"/>
    </source>
</evidence>
<feature type="domain" description="Ketopantoate reductase N-terminal" evidence="12">
    <location>
        <begin position="4"/>
        <end position="143"/>
    </location>
</feature>
<dbReference type="GO" id="GO:0015940">
    <property type="term" value="P:pantothenate biosynthetic process"/>
    <property type="evidence" value="ECO:0007669"/>
    <property type="project" value="UniProtKB-UniPathway"/>
</dbReference>
<accession>A0A1C0YKA9</accession>
<dbReference type="PANTHER" id="PTHR43765:SF2">
    <property type="entry name" value="2-DEHYDROPANTOATE 2-REDUCTASE"/>
    <property type="match status" value="1"/>
</dbReference>
<dbReference type="InterPro" id="IPR013332">
    <property type="entry name" value="KPR_N"/>
</dbReference>
<gene>
    <name evidence="14" type="ORF">A6M13_09755</name>
</gene>
<dbReference type="Gene3D" id="1.10.1040.10">
    <property type="entry name" value="N-(1-d-carboxylethyl)-l-norvaline Dehydrogenase, domain 2"/>
    <property type="match status" value="1"/>
</dbReference>
<name>A0A1C0YKA9_9BACL</name>
<dbReference type="InterPro" id="IPR013328">
    <property type="entry name" value="6PGD_dom2"/>
</dbReference>
<comment type="function">
    <text evidence="1 11">Catalyzes the NADPH-dependent reduction of ketopantoate into pantoic acid.</text>
</comment>
<protein>
    <recommendedName>
        <fullName evidence="5 11">2-dehydropantoate 2-reductase</fullName>
        <ecNumber evidence="4 11">1.1.1.169</ecNumber>
    </recommendedName>
    <alternativeName>
        <fullName evidence="9 11">Ketopantoate reductase</fullName>
    </alternativeName>
</protein>
<dbReference type="EC" id="1.1.1.169" evidence="4 11"/>
<evidence type="ECO:0000259" key="13">
    <source>
        <dbReference type="Pfam" id="PF08546"/>
    </source>
</evidence>
<dbReference type="AlphaFoldDB" id="A0A1C0YKA9"/>
<keyword evidence="7 11" id="KW-0521">NADP</keyword>
<keyword evidence="6 11" id="KW-0566">Pantothenate biosynthesis</keyword>
<organism evidence="14 15">
    <name type="scientific">Caryophanon tenue</name>
    <dbReference type="NCBI Taxonomy" id="33978"/>
    <lineage>
        <taxon>Bacteria</taxon>
        <taxon>Bacillati</taxon>
        <taxon>Bacillota</taxon>
        <taxon>Bacilli</taxon>
        <taxon>Bacillales</taxon>
        <taxon>Caryophanaceae</taxon>
        <taxon>Caryophanon</taxon>
    </lineage>
</organism>
<sequence length="280" mass="30550">MTYTIIGGGAVGLVLASYLATQGSVTIVVKRQQQAQLLQQHGITCHSEWGQSIAHVHATTTIPNDPAQHIFICTKAYALQTITEQLAHIEAATITACQNGLAHLALLEHPSSCAAVVEFGAYKESDTIVHHTGVGRVVIGALSGGQVPFIASTQQLPIIYDESIQDVMWRKALLNCCINPLTAIMQVKNGELITNPSLWQIVMRMHAELEEALPKQMKNVPLKAVYELCEKTAQNRSSMHVDIAHGRQTEIEEIVGAVLAFTAHPLPTLRVLYDQIIAKR</sequence>
<comment type="similarity">
    <text evidence="3 11">Belongs to the ketopantoate reductase family.</text>
</comment>
<dbReference type="STRING" id="33978.A6M13_09755"/>
<comment type="catalytic activity">
    <reaction evidence="10 11">
        <text>(R)-pantoate + NADP(+) = 2-dehydropantoate + NADPH + H(+)</text>
        <dbReference type="Rhea" id="RHEA:16233"/>
        <dbReference type="ChEBI" id="CHEBI:11561"/>
        <dbReference type="ChEBI" id="CHEBI:15378"/>
        <dbReference type="ChEBI" id="CHEBI:15980"/>
        <dbReference type="ChEBI" id="CHEBI:57783"/>
        <dbReference type="ChEBI" id="CHEBI:58349"/>
        <dbReference type="EC" id="1.1.1.169"/>
    </reaction>
</comment>
<keyword evidence="8 11" id="KW-0560">Oxidoreductase</keyword>